<dbReference type="Pfam" id="PF02739">
    <property type="entry name" value="5_3_exonuc_N"/>
    <property type="match status" value="1"/>
</dbReference>
<dbReference type="STRING" id="105231.A0A1Y1I419"/>
<dbReference type="SMART" id="SM00475">
    <property type="entry name" value="53EXOc"/>
    <property type="match status" value="1"/>
</dbReference>
<gene>
    <name evidence="6" type="ORF">KFL_002490020</name>
</gene>
<dbReference type="InterPro" id="IPR014720">
    <property type="entry name" value="dsRBD_dom"/>
</dbReference>
<keyword evidence="7" id="KW-1185">Reference proteome</keyword>
<dbReference type="InterPro" id="IPR036279">
    <property type="entry name" value="5-3_exonuclease_C_sf"/>
</dbReference>
<dbReference type="SMART" id="SM00358">
    <property type="entry name" value="DSRM"/>
    <property type="match status" value="1"/>
</dbReference>
<organism evidence="6 7">
    <name type="scientific">Klebsormidium nitens</name>
    <name type="common">Green alga</name>
    <name type="synonym">Ulothrix nitens</name>
    <dbReference type="NCBI Taxonomy" id="105231"/>
    <lineage>
        <taxon>Eukaryota</taxon>
        <taxon>Viridiplantae</taxon>
        <taxon>Streptophyta</taxon>
        <taxon>Klebsormidiophyceae</taxon>
        <taxon>Klebsormidiales</taxon>
        <taxon>Klebsormidiaceae</taxon>
        <taxon>Klebsormidium</taxon>
    </lineage>
</organism>
<dbReference type="Gene3D" id="3.30.160.20">
    <property type="match status" value="1"/>
</dbReference>
<proteinExistence type="predicted"/>
<reference evidence="6 7" key="1">
    <citation type="journal article" date="2014" name="Nat. Commun.">
        <title>Klebsormidium flaccidum genome reveals primary factors for plant terrestrial adaptation.</title>
        <authorList>
            <person name="Hori K."/>
            <person name="Maruyama F."/>
            <person name="Fujisawa T."/>
            <person name="Togashi T."/>
            <person name="Yamamoto N."/>
            <person name="Seo M."/>
            <person name="Sato S."/>
            <person name="Yamada T."/>
            <person name="Mori H."/>
            <person name="Tajima N."/>
            <person name="Moriyama T."/>
            <person name="Ikeuchi M."/>
            <person name="Watanabe M."/>
            <person name="Wada H."/>
            <person name="Kobayashi K."/>
            <person name="Saito M."/>
            <person name="Masuda T."/>
            <person name="Sasaki-Sekimoto Y."/>
            <person name="Mashiguchi K."/>
            <person name="Awai K."/>
            <person name="Shimojima M."/>
            <person name="Masuda S."/>
            <person name="Iwai M."/>
            <person name="Nobusawa T."/>
            <person name="Narise T."/>
            <person name="Kondo S."/>
            <person name="Saito H."/>
            <person name="Sato R."/>
            <person name="Murakawa M."/>
            <person name="Ihara Y."/>
            <person name="Oshima-Yamada Y."/>
            <person name="Ohtaka K."/>
            <person name="Satoh M."/>
            <person name="Sonobe K."/>
            <person name="Ishii M."/>
            <person name="Ohtani R."/>
            <person name="Kanamori-Sato M."/>
            <person name="Honoki R."/>
            <person name="Miyazaki D."/>
            <person name="Mochizuki H."/>
            <person name="Umetsu J."/>
            <person name="Higashi K."/>
            <person name="Shibata D."/>
            <person name="Kamiya Y."/>
            <person name="Sato N."/>
            <person name="Nakamura Y."/>
            <person name="Tabata S."/>
            <person name="Ida S."/>
            <person name="Kurokawa K."/>
            <person name="Ohta H."/>
        </authorList>
    </citation>
    <scope>NUCLEOTIDE SEQUENCE [LARGE SCALE GENOMIC DNA]</scope>
    <source>
        <strain evidence="6 7">NIES-2285</strain>
    </source>
</reference>
<evidence type="ECO:0000313" key="6">
    <source>
        <dbReference type="EMBL" id="GAQ85684.1"/>
    </source>
</evidence>
<dbReference type="Gene3D" id="1.10.150.20">
    <property type="entry name" value="5' to 3' exonuclease, C-terminal subdomain"/>
    <property type="match status" value="1"/>
</dbReference>
<dbReference type="GO" id="GO:0033567">
    <property type="term" value="P:DNA replication, Okazaki fragment processing"/>
    <property type="evidence" value="ECO:0000318"/>
    <property type="project" value="GO_Central"/>
</dbReference>
<evidence type="ECO:0000256" key="1">
    <source>
        <dbReference type="ARBA" id="ARBA00022722"/>
    </source>
</evidence>
<dbReference type="Proteomes" id="UP000054558">
    <property type="component" value="Unassembled WGS sequence"/>
</dbReference>
<dbReference type="InterPro" id="IPR020046">
    <property type="entry name" value="5-3_exonucl_a-hlix_arch_N"/>
</dbReference>
<dbReference type="CDD" id="cd09859">
    <property type="entry name" value="PIN_53EXO"/>
    <property type="match status" value="1"/>
</dbReference>
<dbReference type="GO" id="GO:0008409">
    <property type="term" value="F:5'-3' exonuclease activity"/>
    <property type="evidence" value="ECO:0007669"/>
    <property type="project" value="InterPro"/>
</dbReference>
<dbReference type="SUPFAM" id="SSF54768">
    <property type="entry name" value="dsRNA-binding domain-like"/>
    <property type="match status" value="1"/>
</dbReference>
<dbReference type="InterPro" id="IPR020045">
    <property type="entry name" value="DNA_polI_H3TH"/>
</dbReference>
<dbReference type="PANTHER" id="PTHR42646:SF4">
    <property type="entry name" value="5'-3' EXONUCLEASE FAMILY PROTEIN"/>
    <property type="match status" value="1"/>
</dbReference>
<evidence type="ECO:0000256" key="3">
    <source>
        <dbReference type="SAM" id="MobiDB-lite"/>
    </source>
</evidence>
<dbReference type="Pfam" id="PF01367">
    <property type="entry name" value="5_3_exonuc"/>
    <property type="match status" value="1"/>
</dbReference>
<dbReference type="InterPro" id="IPR038969">
    <property type="entry name" value="FEN"/>
</dbReference>
<evidence type="ECO:0000259" key="4">
    <source>
        <dbReference type="SMART" id="SM00358"/>
    </source>
</evidence>
<dbReference type="GO" id="GO:0017108">
    <property type="term" value="F:5'-flap endonuclease activity"/>
    <property type="evidence" value="ECO:0000318"/>
    <property type="project" value="GO_Central"/>
</dbReference>
<feature type="region of interest" description="Disordered" evidence="3">
    <location>
        <begin position="296"/>
        <end position="324"/>
    </location>
</feature>
<feature type="domain" description="DRBM" evidence="4">
    <location>
        <begin position="331"/>
        <end position="397"/>
    </location>
</feature>
<dbReference type="AlphaFoldDB" id="A0A1Y1I419"/>
<dbReference type="Gene3D" id="3.40.50.1010">
    <property type="entry name" value="5'-nuclease"/>
    <property type="match status" value="1"/>
</dbReference>
<accession>A0A1Y1I419</accession>
<feature type="domain" description="5'-3' exonuclease" evidence="5">
    <location>
        <begin position="1"/>
        <end position="268"/>
    </location>
</feature>
<dbReference type="OrthoDB" id="275278at2759"/>
<dbReference type="OMA" id="YKAHRPR"/>
<name>A0A1Y1I419_KLENI</name>
<keyword evidence="1" id="KW-0540">Nuclease</keyword>
<dbReference type="InterPro" id="IPR002421">
    <property type="entry name" value="5-3_exonuclease"/>
</dbReference>
<dbReference type="Pfam" id="PF00035">
    <property type="entry name" value="dsrm"/>
    <property type="match status" value="1"/>
</dbReference>
<dbReference type="GO" id="GO:0003677">
    <property type="term" value="F:DNA binding"/>
    <property type="evidence" value="ECO:0007669"/>
    <property type="project" value="InterPro"/>
</dbReference>
<evidence type="ECO:0000313" key="7">
    <source>
        <dbReference type="Proteomes" id="UP000054558"/>
    </source>
</evidence>
<protein>
    <recommendedName>
        <fullName evidence="8">5'-3' exonuclease domain-containing protein</fullName>
    </recommendedName>
</protein>
<dbReference type="InterPro" id="IPR029060">
    <property type="entry name" value="PIN-like_dom_sf"/>
</dbReference>
<dbReference type="EMBL" id="DF237198">
    <property type="protein sequence ID" value="GAQ85684.1"/>
    <property type="molecule type" value="Genomic_DNA"/>
</dbReference>
<evidence type="ECO:0000259" key="5">
    <source>
        <dbReference type="SMART" id="SM00475"/>
    </source>
</evidence>
<evidence type="ECO:0008006" key="8">
    <source>
        <dbReference type="Google" id="ProtNLM"/>
    </source>
</evidence>
<dbReference type="SUPFAM" id="SSF47807">
    <property type="entry name" value="5' to 3' exonuclease, C-terminal subdomain"/>
    <property type="match status" value="1"/>
</dbReference>
<sequence>MPICYRGRGRGKLDPRACLEWMEALIGISGDSPIIGVLDGDNGNAWRRELYPDYKSGRKLYHPWPTIGHRRNRHRVHIDPFENMPMLEPLFRLLNIPIVKVPHAEADDVIATLAQQAVDMGHRVNIVSPDTDLRQLLNERISIWAPRAELMREFNFFDGRKFEERVGYPPEKFVLLRCLLGDQSDAIRGLPFYVPEFGRNSAIKLIEKFGSVAELLEAARMRTIGRPYMQDAVLEYSQVLELNERLITLRRDVEGVTLDPSWLQRRDRSTERDAYNACKYGVRVMKREGRTVLVRPSPDADRKLSGVPIPPKKPRPPKDRAPRWPPGFQDYKGLLQTACVRARCPIPEYSLETEGLVHEPLHSATVSVGGLAVKGPYEKLKKSAEHGAARAAWEALLRDQNGTEDWTLEQKGEAVQRALHERVHGGTILGLLEGQLQTH</sequence>
<dbReference type="PANTHER" id="PTHR42646">
    <property type="entry name" value="FLAP ENDONUCLEASE XNI"/>
    <property type="match status" value="1"/>
</dbReference>
<keyword evidence="2" id="KW-0378">Hydrolase</keyword>
<dbReference type="SUPFAM" id="SSF88723">
    <property type="entry name" value="PIN domain-like"/>
    <property type="match status" value="1"/>
</dbReference>
<evidence type="ECO:0000256" key="2">
    <source>
        <dbReference type="ARBA" id="ARBA00022801"/>
    </source>
</evidence>